<comment type="caution">
    <text evidence="3">The sequence shown here is derived from an EMBL/GenBank/DDBJ whole genome shotgun (WGS) entry which is preliminary data.</text>
</comment>
<sequence length="246" mass="26471">MLPTVRQADGTELKFNPWHDPKNGRFAFVGAGQYHGRWRGGGFTGGGGGSVGGGGATGPGWEAPQRKARQSTINGSIDAKNSRAHGAKTSGASAAGGSAGEPLRTVVRNGYTYEIDARARTRRVSGSLTLAPVSVRSRTSQRQAGGSERRSSDDGGHYIAARFNGPTEAFNHFAQDANFNRGKYRLLENEWAGEKRAGRTVTVRIVPQFGGNSSRPSTIDVRWIVNGNAKSVKFPNERWEKRRDGK</sequence>
<organism evidence="3 4">
    <name type="scientific">Sphingomonas paucimobilis NBRC 13935</name>
    <dbReference type="NCBI Taxonomy" id="1219050"/>
    <lineage>
        <taxon>Bacteria</taxon>
        <taxon>Pseudomonadati</taxon>
        <taxon>Pseudomonadota</taxon>
        <taxon>Alphaproteobacteria</taxon>
        <taxon>Sphingomonadales</taxon>
        <taxon>Sphingomonadaceae</taxon>
        <taxon>Sphingomonas</taxon>
    </lineage>
</organism>
<dbReference type="GeneID" id="78527854"/>
<feature type="region of interest" description="Disordered" evidence="1">
    <location>
        <begin position="130"/>
        <end position="156"/>
    </location>
</feature>
<feature type="compositionally biased region" description="Basic and acidic residues" evidence="1">
    <location>
        <begin position="147"/>
        <end position="156"/>
    </location>
</feature>
<evidence type="ECO:0000256" key="1">
    <source>
        <dbReference type="SAM" id="MobiDB-lite"/>
    </source>
</evidence>
<dbReference type="Pfam" id="PF13930">
    <property type="entry name" value="Endonuclea_NS_2"/>
    <property type="match status" value="1"/>
</dbReference>
<protein>
    <submittedName>
        <fullName evidence="3">DNA, contig: SP638</fullName>
    </submittedName>
</protein>
<accession>A0A0C9M3J5</accession>
<dbReference type="InterPro" id="IPR044927">
    <property type="entry name" value="Endonuclea_NS_2"/>
</dbReference>
<feature type="region of interest" description="Disordered" evidence="1">
    <location>
        <begin position="46"/>
        <end position="102"/>
    </location>
</feature>
<evidence type="ECO:0000313" key="4">
    <source>
        <dbReference type="Proteomes" id="UP000032025"/>
    </source>
</evidence>
<feature type="compositionally biased region" description="Gly residues" evidence="1">
    <location>
        <begin position="46"/>
        <end position="58"/>
    </location>
</feature>
<gene>
    <name evidence="3" type="ORF">SP6_38_00080</name>
</gene>
<keyword evidence="4" id="KW-1185">Reference proteome</keyword>
<feature type="domain" description="Type VII secretion system protein EssD-like" evidence="2">
    <location>
        <begin position="109"/>
        <end position="222"/>
    </location>
</feature>
<dbReference type="EMBL" id="BBJS01000038">
    <property type="protein sequence ID" value="GAN14420.1"/>
    <property type="molecule type" value="Genomic_DNA"/>
</dbReference>
<reference evidence="3 4" key="1">
    <citation type="submission" date="2014-08" db="EMBL/GenBank/DDBJ databases">
        <title>Whole genome shotgun sequence of Sphingomonas paucimobilis NBRC 13935.</title>
        <authorList>
            <person name="Hosoyama A."/>
            <person name="Hashimoto M."/>
            <person name="Hosoyama Y."/>
            <person name="Noguchi M."/>
            <person name="Uohara A."/>
            <person name="Ohji S."/>
            <person name="Katano-Makiyama Y."/>
            <person name="Ichikawa N."/>
            <person name="Kimura A."/>
            <person name="Yamazoe A."/>
            <person name="Fujita N."/>
        </authorList>
    </citation>
    <scope>NUCLEOTIDE SEQUENCE [LARGE SCALE GENOMIC DNA]</scope>
    <source>
        <strain evidence="3 4">NBRC 13935</strain>
    </source>
</reference>
<evidence type="ECO:0000313" key="3">
    <source>
        <dbReference type="EMBL" id="GAN14420.1"/>
    </source>
</evidence>
<evidence type="ECO:0000259" key="2">
    <source>
        <dbReference type="Pfam" id="PF13930"/>
    </source>
</evidence>
<dbReference type="AlphaFoldDB" id="A0A0C9M3J5"/>
<dbReference type="RefSeq" id="WP_227876571.1">
    <property type="nucleotide sequence ID" value="NZ_BBJS01000038.1"/>
</dbReference>
<proteinExistence type="predicted"/>
<name>A0A0C9M3J5_SPHPI</name>
<dbReference type="Proteomes" id="UP000032025">
    <property type="component" value="Unassembled WGS sequence"/>
</dbReference>